<comment type="subcellular location">
    <subcellularLocation>
        <location evidence="1">Nucleus</location>
    </subcellularLocation>
</comment>
<dbReference type="InterPro" id="IPR036128">
    <property type="entry name" value="Plus3-like_sf"/>
</dbReference>
<dbReference type="InterPro" id="IPR004343">
    <property type="entry name" value="Plus-3_dom"/>
</dbReference>
<feature type="region of interest" description="Disordered" evidence="5">
    <location>
        <begin position="409"/>
        <end position="456"/>
    </location>
</feature>
<dbReference type="EMBL" id="MU006781">
    <property type="protein sequence ID" value="KAF2642774.1"/>
    <property type="molecule type" value="Genomic_DNA"/>
</dbReference>
<evidence type="ECO:0000256" key="4">
    <source>
        <dbReference type="ARBA" id="ARBA00023242"/>
    </source>
</evidence>
<evidence type="ECO:0000256" key="5">
    <source>
        <dbReference type="SAM" id="MobiDB-lite"/>
    </source>
</evidence>
<organism evidence="7 8">
    <name type="scientific">Massarina eburnea CBS 473.64</name>
    <dbReference type="NCBI Taxonomy" id="1395130"/>
    <lineage>
        <taxon>Eukaryota</taxon>
        <taxon>Fungi</taxon>
        <taxon>Dikarya</taxon>
        <taxon>Ascomycota</taxon>
        <taxon>Pezizomycotina</taxon>
        <taxon>Dothideomycetes</taxon>
        <taxon>Pleosporomycetidae</taxon>
        <taxon>Pleosporales</taxon>
        <taxon>Massarineae</taxon>
        <taxon>Massarinaceae</taxon>
        <taxon>Massarina</taxon>
    </lineage>
</organism>
<evidence type="ECO:0000259" key="6">
    <source>
        <dbReference type="PROSITE" id="PS51360"/>
    </source>
</evidence>
<protein>
    <submittedName>
        <fullName evidence="7">Plus-3-domain-containing protein</fullName>
    </submittedName>
</protein>
<proteinExistence type="predicted"/>
<feature type="region of interest" description="Disordered" evidence="5">
    <location>
        <begin position="80"/>
        <end position="184"/>
    </location>
</feature>
<keyword evidence="3" id="KW-0804">Transcription</keyword>
<feature type="compositionally biased region" description="Basic and acidic residues" evidence="5">
    <location>
        <begin position="172"/>
        <end position="182"/>
    </location>
</feature>
<feature type="compositionally biased region" description="Basic and acidic residues" evidence="5">
    <location>
        <begin position="409"/>
        <end position="421"/>
    </location>
</feature>
<feature type="compositionally biased region" description="Low complexity" evidence="5">
    <location>
        <begin position="1"/>
        <end position="16"/>
    </location>
</feature>
<accession>A0A6A6S9C2</accession>
<evidence type="ECO:0000256" key="2">
    <source>
        <dbReference type="ARBA" id="ARBA00023015"/>
    </source>
</evidence>
<dbReference type="AlphaFoldDB" id="A0A6A6S9C2"/>
<feature type="compositionally biased region" description="Basic and acidic residues" evidence="5">
    <location>
        <begin position="437"/>
        <end position="447"/>
    </location>
</feature>
<keyword evidence="4" id="KW-0539">Nucleus</keyword>
<dbReference type="Proteomes" id="UP000799753">
    <property type="component" value="Unassembled WGS sequence"/>
</dbReference>
<dbReference type="SUPFAM" id="SSF159042">
    <property type="entry name" value="Plus3-like"/>
    <property type="match status" value="1"/>
</dbReference>
<reference evidence="7" key="1">
    <citation type="journal article" date="2020" name="Stud. Mycol.">
        <title>101 Dothideomycetes genomes: a test case for predicting lifestyles and emergence of pathogens.</title>
        <authorList>
            <person name="Haridas S."/>
            <person name="Albert R."/>
            <person name="Binder M."/>
            <person name="Bloem J."/>
            <person name="Labutti K."/>
            <person name="Salamov A."/>
            <person name="Andreopoulos B."/>
            <person name="Baker S."/>
            <person name="Barry K."/>
            <person name="Bills G."/>
            <person name="Bluhm B."/>
            <person name="Cannon C."/>
            <person name="Castanera R."/>
            <person name="Culley D."/>
            <person name="Daum C."/>
            <person name="Ezra D."/>
            <person name="Gonzalez J."/>
            <person name="Henrissat B."/>
            <person name="Kuo A."/>
            <person name="Liang C."/>
            <person name="Lipzen A."/>
            <person name="Lutzoni F."/>
            <person name="Magnuson J."/>
            <person name="Mondo S."/>
            <person name="Nolan M."/>
            <person name="Ohm R."/>
            <person name="Pangilinan J."/>
            <person name="Park H.-J."/>
            <person name="Ramirez L."/>
            <person name="Alfaro M."/>
            <person name="Sun H."/>
            <person name="Tritt A."/>
            <person name="Yoshinaga Y."/>
            <person name="Zwiers L.-H."/>
            <person name="Turgeon B."/>
            <person name="Goodwin S."/>
            <person name="Spatafora J."/>
            <person name="Crous P."/>
            <person name="Grigoriev I."/>
        </authorList>
    </citation>
    <scope>NUCLEOTIDE SEQUENCE</scope>
    <source>
        <strain evidence="7">CBS 473.64</strain>
    </source>
</reference>
<evidence type="ECO:0000256" key="3">
    <source>
        <dbReference type="ARBA" id="ARBA00023163"/>
    </source>
</evidence>
<dbReference type="GO" id="GO:1990269">
    <property type="term" value="F:RNA polymerase II C-terminal domain phosphoserine binding"/>
    <property type="evidence" value="ECO:0007669"/>
    <property type="project" value="TreeGrafter"/>
</dbReference>
<feature type="region of interest" description="Disordered" evidence="5">
    <location>
        <begin position="1"/>
        <end position="51"/>
    </location>
</feature>
<keyword evidence="2" id="KW-0805">Transcription regulation</keyword>
<dbReference type="Gene3D" id="3.90.70.200">
    <property type="entry name" value="Plus-3 domain"/>
    <property type="match status" value="1"/>
</dbReference>
<dbReference type="OrthoDB" id="166375at2759"/>
<evidence type="ECO:0000313" key="7">
    <source>
        <dbReference type="EMBL" id="KAF2642774.1"/>
    </source>
</evidence>
<evidence type="ECO:0000313" key="8">
    <source>
        <dbReference type="Proteomes" id="UP000799753"/>
    </source>
</evidence>
<dbReference type="GO" id="GO:0016593">
    <property type="term" value="C:Cdc73/Paf1 complex"/>
    <property type="evidence" value="ECO:0007669"/>
    <property type="project" value="TreeGrafter"/>
</dbReference>
<dbReference type="SMART" id="SM00719">
    <property type="entry name" value="Plus3"/>
    <property type="match status" value="1"/>
</dbReference>
<sequence length="472" mass="53270">MLMPPSSSVAASSPNSLGSDAMDESDSDREDDPPAGDTHVPYPLEGKYRDAKDRAYIEGLTQLEREEILGQRAEEMSKTNFHAQLARIAAQNNNTKKRKADSEEPEDARKSSRAVRPKVNEKLEAYKQAREQRGQQRDRYNDGRDRRRRSSSASHRGGSDVDAEGESEVEYDDRKPAAREDPPGLIQHFDSVRVSRGFFAGVCFYPGFEEAMTGTFGRIGVGQDAQRRTLYKMAQIKGFTTGKPYLFEGKNGKRIGTDQYAICQHGTSKKEYQFQFLSNQRFTDMDLDIYKQSVLEAGGKIPTQSFLRKKYDDIKALENRFWTDEDINARISKTNKFAHLISKSSDPAPRIPTESEAAAARLAEINRMSKRTEQERIMKNQLDERRANQRARKIAAKKAAAEEAAKKAQEEAALKKGHLDIDNLFDGDSSRASTPKPQEKKKSERKGLPTFRKPKMDDDIIASMDIGLDIEI</sequence>
<feature type="compositionally biased region" description="Acidic residues" evidence="5">
    <location>
        <begin position="161"/>
        <end position="171"/>
    </location>
</feature>
<keyword evidence="8" id="KW-1185">Reference proteome</keyword>
<feature type="compositionally biased region" description="Basic and acidic residues" evidence="5">
    <location>
        <begin position="118"/>
        <end position="145"/>
    </location>
</feature>
<feature type="domain" description="Plus3" evidence="6">
    <location>
        <begin position="183"/>
        <end position="319"/>
    </location>
</feature>
<evidence type="ECO:0000256" key="1">
    <source>
        <dbReference type="ARBA" id="ARBA00004123"/>
    </source>
</evidence>
<gene>
    <name evidence="7" type="ORF">P280DRAFT_274771</name>
</gene>
<dbReference type="GO" id="GO:0003677">
    <property type="term" value="F:DNA binding"/>
    <property type="evidence" value="ECO:0007669"/>
    <property type="project" value="InterPro"/>
</dbReference>
<dbReference type="PROSITE" id="PS51360">
    <property type="entry name" value="PLUS3"/>
    <property type="match status" value="1"/>
</dbReference>
<dbReference type="PANTHER" id="PTHR13115:SF8">
    <property type="entry name" value="RNA POLYMERASE-ASSOCIATED PROTEIN RTF1 HOMOLOG"/>
    <property type="match status" value="1"/>
</dbReference>
<name>A0A6A6S9C2_9PLEO</name>
<feature type="compositionally biased region" description="Acidic residues" evidence="5">
    <location>
        <begin position="21"/>
        <end position="34"/>
    </location>
</feature>
<dbReference type="Pfam" id="PF03126">
    <property type="entry name" value="Plus-3"/>
    <property type="match status" value="1"/>
</dbReference>
<dbReference type="PANTHER" id="PTHR13115">
    <property type="entry name" value="RNA POLYMERASE-ASSOCIATED PROTEIN RTF1 HOMOLOG"/>
    <property type="match status" value="1"/>
</dbReference>